<proteinExistence type="predicted"/>
<evidence type="ECO:0000259" key="1">
    <source>
        <dbReference type="Pfam" id="PF01345"/>
    </source>
</evidence>
<feature type="domain" description="DUF11" evidence="1">
    <location>
        <begin position="43"/>
        <end position="159"/>
    </location>
</feature>
<evidence type="ECO:0000313" key="2">
    <source>
        <dbReference type="EMBL" id="SFD82108.1"/>
    </source>
</evidence>
<gene>
    <name evidence="2" type="ORF">SAMN05216378_1577</name>
</gene>
<dbReference type="OrthoDB" id="1751088at2"/>
<dbReference type="AlphaFoldDB" id="A0A1I1VJ97"/>
<protein>
    <submittedName>
        <fullName evidence="2">Conserved repeat domain-containing protein</fullName>
    </submittedName>
</protein>
<name>A0A1I1VJ97_9BACL</name>
<dbReference type="NCBIfam" id="TIGR01451">
    <property type="entry name" value="B_ant_repeat"/>
    <property type="match status" value="3"/>
</dbReference>
<dbReference type="Proteomes" id="UP000198855">
    <property type="component" value="Unassembled WGS sequence"/>
</dbReference>
<dbReference type="PANTHER" id="PTHR34819">
    <property type="entry name" value="LARGE CYSTEINE-RICH PERIPLASMIC PROTEIN OMCB"/>
    <property type="match status" value="1"/>
</dbReference>
<dbReference type="Pfam" id="PF01345">
    <property type="entry name" value="DUF11"/>
    <property type="match status" value="2"/>
</dbReference>
<dbReference type="RefSeq" id="WP_091183035.1">
    <property type="nucleotide sequence ID" value="NZ_FOMT01000001.1"/>
</dbReference>
<keyword evidence="3" id="KW-1185">Reference proteome</keyword>
<organism evidence="2 3">
    <name type="scientific">Paenibacillus catalpae</name>
    <dbReference type="NCBI Taxonomy" id="1045775"/>
    <lineage>
        <taxon>Bacteria</taxon>
        <taxon>Bacillati</taxon>
        <taxon>Bacillota</taxon>
        <taxon>Bacilli</taxon>
        <taxon>Bacillales</taxon>
        <taxon>Paenibacillaceae</taxon>
        <taxon>Paenibacillus</taxon>
    </lineage>
</organism>
<accession>A0A1I1VJ97</accession>
<reference evidence="3" key="1">
    <citation type="submission" date="2016-10" db="EMBL/GenBank/DDBJ databases">
        <authorList>
            <person name="Varghese N."/>
            <person name="Submissions S."/>
        </authorList>
    </citation>
    <scope>NUCLEOTIDE SEQUENCE [LARGE SCALE GENOMIC DNA]</scope>
    <source>
        <strain evidence="3">CGMCC 1.10784</strain>
    </source>
</reference>
<dbReference type="InterPro" id="IPR001434">
    <property type="entry name" value="OmcB-like_DUF11"/>
</dbReference>
<dbReference type="EMBL" id="FOMT01000001">
    <property type="protein sequence ID" value="SFD82108.1"/>
    <property type="molecule type" value="Genomic_DNA"/>
</dbReference>
<dbReference type="InterPro" id="IPR047589">
    <property type="entry name" value="DUF11_rpt"/>
</dbReference>
<evidence type="ECO:0000313" key="3">
    <source>
        <dbReference type="Proteomes" id="UP000198855"/>
    </source>
</evidence>
<sequence>MTPPKDFKLLNQTHVRFRSGAFESVAYSNTVQTPLVGPILTAHKTAAPLKLILNQTVTFNILISNTGNRSAEMRLVDTLPAGLSFIPNSVLLDGSPLPGVSPLNGIPLGSIQVGSSVQVIFQAIVIAIPASHLFRNEAELVYNFSTLDGRVVSDSVMSNQVTLEVVPFQLAVHASLSSPVTFLGDVIFYDLIIRNDGLLPMENVIVFLPLPEGFEFIPGSVVIDGVLVPWIDPAAGIYIGYLAPGAVVAVRVAIRLAQMPAETQIPFQANIEYTVNGTSYRTPANLLILSVTIPSLTVSLAVDHPRTTTGSKLTYTVTVTNDNSFAVDAYLSRLIPQGTTFVPDSLTIGGAPRKGNSLAAGISLGTLVAGSTTVVAYQVIVPPGYAGSADPPILNQVEATYTYRLTDGRVVKQNAMSNPVATEINAPVITVHAHAKPMYYEAERSVYFSISVQNTGNLAAEATLYRSDYPLGFYLLDPQLNDNQIPSFMLTEGVFLGLLAPGSTAIISYWIYVSDSEEIANESLTQVATRYTARYNYHYEDGYYNGESLSNELILPIEQNIE</sequence>
<dbReference type="InterPro" id="IPR051172">
    <property type="entry name" value="Chlamydia_OmcB"/>
</dbReference>
<dbReference type="STRING" id="1045775.SAMN05216378_1577"/>
<feature type="domain" description="DUF11" evidence="1">
    <location>
        <begin position="296"/>
        <end position="400"/>
    </location>
</feature>